<organism evidence="1 2">
    <name type="scientific">Corchorus capsularis</name>
    <name type="common">Jute</name>
    <dbReference type="NCBI Taxonomy" id="210143"/>
    <lineage>
        <taxon>Eukaryota</taxon>
        <taxon>Viridiplantae</taxon>
        <taxon>Streptophyta</taxon>
        <taxon>Embryophyta</taxon>
        <taxon>Tracheophyta</taxon>
        <taxon>Spermatophyta</taxon>
        <taxon>Magnoliopsida</taxon>
        <taxon>eudicotyledons</taxon>
        <taxon>Gunneridae</taxon>
        <taxon>Pentapetalae</taxon>
        <taxon>rosids</taxon>
        <taxon>malvids</taxon>
        <taxon>Malvales</taxon>
        <taxon>Malvaceae</taxon>
        <taxon>Grewioideae</taxon>
        <taxon>Apeibeae</taxon>
        <taxon>Corchorus</taxon>
    </lineage>
</organism>
<comment type="caution">
    <text evidence="1">The sequence shown here is derived from an EMBL/GenBank/DDBJ whole genome shotgun (WGS) entry which is preliminary data.</text>
</comment>
<dbReference type="AlphaFoldDB" id="A0A1R3K9R7"/>
<keyword evidence="2" id="KW-1185">Reference proteome</keyword>
<dbReference type="Proteomes" id="UP000188268">
    <property type="component" value="Unassembled WGS sequence"/>
</dbReference>
<name>A0A1R3K9R7_COCAP</name>
<gene>
    <name evidence="1" type="ORF">CCACVL1_02255</name>
</gene>
<sequence length="45" mass="5293">MSRNYRKQVLVPCQPTRVTFSTMGTYWLQAKSPPKQLKSRAEYTD</sequence>
<accession>A0A1R3K9R7</accession>
<evidence type="ECO:0000313" key="1">
    <source>
        <dbReference type="EMBL" id="OMP03804.1"/>
    </source>
</evidence>
<reference evidence="1 2" key="1">
    <citation type="submission" date="2013-09" db="EMBL/GenBank/DDBJ databases">
        <title>Corchorus capsularis genome sequencing.</title>
        <authorList>
            <person name="Alam M."/>
            <person name="Haque M.S."/>
            <person name="Islam M.S."/>
            <person name="Emdad E.M."/>
            <person name="Islam M.M."/>
            <person name="Ahmed B."/>
            <person name="Halim A."/>
            <person name="Hossen Q.M.M."/>
            <person name="Hossain M.Z."/>
            <person name="Ahmed R."/>
            <person name="Khan M.M."/>
            <person name="Islam R."/>
            <person name="Rashid M.M."/>
            <person name="Khan S.A."/>
            <person name="Rahman M.S."/>
            <person name="Alam M."/>
        </authorList>
    </citation>
    <scope>NUCLEOTIDE SEQUENCE [LARGE SCALE GENOMIC DNA]</scope>
    <source>
        <strain evidence="2">cv. CVL-1</strain>
        <tissue evidence="1">Whole seedling</tissue>
    </source>
</reference>
<dbReference type="EMBL" id="AWWV01005951">
    <property type="protein sequence ID" value="OMP03804.1"/>
    <property type="molecule type" value="Genomic_DNA"/>
</dbReference>
<protein>
    <submittedName>
        <fullName evidence="1">Uncharacterized protein</fullName>
    </submittedName>
</protein>
<proteinExistence type="predicted"/>
<evidence type="ECO:0000313" key="2">
    <source>
        <dbReference type="Proteomes" id="UP000188268"/>
    </source>
</evidence>
<dbReference type="Gramene" id="OMP03804">
    <property type="protein sequence ID" value="OMP03804"/>
    <property type="gene ID" value="CCACVL1_02255"/>
</dbReference>